<protein>
    <submittedName>
        <fullName evidence="11">Beta-ketoacyl synthase</fullName>
    </submittedName>
</protein>
<keyword evidence="3" id="KW-0808">Transferase</keyword>
<feature type="compositionally biased region" description="Polar residues" evidence="8">
    <location>
        <begin position="1102"/>
        <end position="1116"/>
    </location>
</feature>
<evidence type="ECO:0000313" key="11">
    <source>
        <dbReference type="EMBL" id="GET41265.1"/>
    </source>
</evidence>
<dbReference type="InterPro" id="IPR014043">
    <property type="entry name" value="Acyl_transferase_dom"/>
</dbReference>
<dbReference type="SMART" id="SM00825">
    <property type="entry name" value="PKS_KS"/>
    <property type="match status" value="1"/>
</dbReference>
<dbReference type="Pfam" id="PF00698">
    <property type="entry name" value="Acyl_transf_1"/>
    <property type="match status" value="1"/>
</dbReference>
<dbReference type="Gene3D" id="3.30.70.250">
    <property type="entry name" value="Malonyl-CoA ACP transacylase, ACP-binding"/>
    <property type="match status" value="1"/>
</dbReference>
<feature type="domain" description="Carrier" evidence="9">
    <location>
        <begin position="927"/>
        <end position="1005"/>
    </location>
</feature>
<dbReference type="PROSITE" id="PS00606">
    <property type="entry name" value="KS3_1"/>
    <property type="match status" value="1"/>
</dbReference>
<evidence type="ECO:0000256" key="1">
    <source>
        <dbReference type="ARBA" id="ARBA00022450"/>
    </source>
</evidence>
<keyword evidence="2" id="KW-0597">Phosphoprotein</keyword>
<dbReference type="InterPro" id="IPR036736">
    <property type="entry name" value="ACP-like_sf"/>
</dbReference>
<evidence type="ECO:0000256" key="2">
    <source>
        <dbReference type="ARBA" id="ARBA00022553"/>
    </source>
</evidence>
<dbReference type="Pfam" id="PF00550">
    <property type="entry name" value="PP-binding"/>
    <property type="match status" value="1"/>
</dbReference>
<dbReference type="FunFam" id="3.40.47.10:FF:000042">
    <property type="entry name" value="Polyketide synthase Pks13"/>
    <property type="match status" value="1"/>
</dbReference>
<dbReference type="Gene3D" id="3.40.640.10">
    <property type="entry name" value="Type I PLP-dependent aspartate aminotransferase-like (Major domain)"/>
    <property type="match status" value="1"/>
</dbReference>
<dbReference type="InterPro" id="IPR020841">
    <property type="entry name" value="PKS_Beta-ketoAc_synthase_dom"/>
</dbReference>
<dbReference type="InterPro" id="IPR015422">
    <property type="entry name" value="PyrdxlP-dep_Trfase_small"/>
</dbReference>
<organism evidence="11 12">
    <name type="scientific">Microseira wollei NIES-4236</name>
    <dbReference type="NCBI Taxonomy" id="2530354"/>
    <lineage>
        <taxon>Bacteria</taxon>
        <taxon>Bacillati</taxon>
        <taxon>Cyanobacteriota</taxon>
        <taxon>Cyanophyceae</taxon>
        <taxon>Oscillatoriophycideae</taxon>
        <taxon>Aerosakkonematales</taxon>
        <taxon>Aerosakkonemataceae</taxon>
        <taxon>Microseira</taxon>
    </lineage>
</organism>
<dbReference type="GO" id="GO:0004312">
    <property type="term" value="F:fatty acid synthase activity"/>
    <property type="evidence" value="ECO:0007669"/>
    <property type="project" value="TreeGrafter"/>
</dbReference>
<dbReference type="CDD" id="cd00833">
    <property type="entry name" value="PKS"/>
    <property type="match status" value="1"/>
</dbReference>
<feature type="compositionally biased region" description="Pro residues" evidence="8">
    <location>
        <begin position="1019"/>
        <end position="1031"/>
    </location>
</feature>
<reference evidence="11" key="1">
    <citation type="submission" date="2019-10" db="EMBL/GenBank/DDBJ databases">
        <title>Draft genome sequece of Microseira wollei NIES-4236.</title>
        <authorList>
            <person name="Yamaguchi H."/>
            <person name="Suzuki S."/>
            <person name="Kawachi M."/>
        </authorList>
    </citation>
    <scope>NUCLEOTIDE SEQUENCE</scope>
    <source>
        <strain evidence="11">NIES-4236</strain>
    </source>
</reference>
<dbReference type="GO" id="GO:0030170">
    <property type="term" value="F:pyridoxal phosphate binding"/>
    <property type="evidence" value="ECO:0007669"/>
    <property type="project" value="InterPro"/>
</dbReference>
<dbReference type="Gene3D" id="3.90.1150.10">
    <property type="entry name" value="Aspartate Aminotransferase, domain 1"/>
    <property type="match status" value="1"/>
</dbReference>
<dbReference type="SUPFAM" id="SSF53901">
    <property type="entry name" value="Thiolase-like"/>
    <property type="match status" value="1"/>
</dbReference>
<accession>A0AAV3XJR4</accession>
<dbReference type="Pfam" id="PF00202">
    <property type="entry name" value="Aminotran_3"/>
    <property type="match status" value="1"/>
</dbReference>
<evidence type="ECO:0000256" key="8">
    <source>
        <dbReference type="SAM" id="MobiDB-lite"/>
    </source>
</evidence>
<dbReference type="InterPro" id="IPR016039">
    <property type="entry name" value="Thiolase-like"/>
</dbReference>
<dbReference type="InterPro" id="IPR006162">
    <property type="entry name" value="Ppantetheine_attach_site"/>
</dbReference>
<dbReference type="Proteomes" id="UP001050975">
    <property type="component" value="Unassembled WGS sequence"/>
</dbReference>
<feature type="region of interest" description="Disordered" evidence="8">
    <location>
        <begin position="896"/>
        <end position="920"/>
    </location>
</feature>
<dbReference type="Gene3D" id="1.10.1200.10">
    <property type="entry name" value="ACP-like"/>
    <property type="match status" value="1"/>
</dbReference>
<evidence type="ECO:0000256" key="7">
    <source>
        <dbReference type="ARBA" id="ARBA00023268"/>
    </source>
</evidence>
<dbReference type="InterPro" id="IPR001227">
    <property type="entry name" value="Ac_transferase_dom_sf"/>
</dbReference>
<feature type="domain" description="Ketosynthase family 3 (KS3)" evidence="10">
    <location>
        <begin position="12"/>
        <end position="439"/>
    </location>
</feature>
<dbReference type="Gene3D" id="3.30.70.3290">
    <property type="match status" value="1"/>
</dbReference>
<dbReference type="Gene3D" id="3.40.47.10">
    <property type="match status" value="1"/>
</dbReference>
<evidence type="ECO:0000256" key="6">
    <source>
        <dbReference type="ARBA" id="ARBA00023098"/>
    </source>
</evidence>
<keyword evidence="1" id="KW-0596">Phosphopantetheine</keyword>
<evidence type="ECO:0000259" key="9">
    <source>
        <dbReference type="PROSITE" id="PS50075"/>
    </source>
</evidence>
<comment type="caution">
    <text evidence="11">The sequence shown here is derived from an EMBL/GenBank/DDBJ whole genome shotgun (WGS) entry which is preliminary data.</text>
</comment>
<proteinExistence type="predicted"/>
<dbReference type="PROSITE" id="PS00012">
    <property type="entry name" value="PHOSPHOPANTETHEINE"/>
    <property type="match status" value="1"/>
</dbReference>
<feature type="region of interest" description="Disordered" evidence="8">
    <location>
        <begin position="1013"/>
        <end position="1036"/>
    </location>
</feature>
<keyword evidence="12" id="KW-1185">Reference proteome</keyword>
<dbReference type="RefSeq" id="WP_226587484.1">
    <property type="nucleotide sequence ID" value="NZ_BLAY01000115.1"/>
</dbReference>
<dbReference type="PANTHER" id="PTHR43775:SF51">
    <property type="entry name" value="INACTIVE PHENOLPHTHIOCEROL SYNTHESIS POLYKETIDE SYNTHASE TYPE I PKS1-RELATED"/>
    <property type="match status" value="1"/>
</dbReference>
<dbReference type="SUPFAM" id="SSF55048">
    <property type="entry name" value="Probable ACP-binding domain of malonyl-CoA ACP transacylase"/>
    <property type="match status" value="1"/>
</dbReference>
<evidence type="ECO:0000313" key="12">
    <source>
        <dbReference type="Proteomes" id="UP001050975"/>
    </source>
</evidence>
<dbReference type="SUPFAM" id="SSF47336">
    <property type="entry name" value="ACP-like"/>
    <property type="match status" value="1"/>
</dbReference>
<dbReference type="GO" id="GO:0006633">
    <property type="term" value="P:fatty acid biosynthetic process"/>
    <property type="evidence" value="ECO:0007669"/>
    <property type="project" value="InterPro"/>
</dbReference>
<dbReference type="InterPro" id="IPR014030">
    <property type="entry name" value="Ketoacyl_synth_N"/>
</dbReference>
<dbReference type="GO" id="GO:0008483">
    <property type="term" value="F:transaminase activity"/>
    <property type="evidence" value="ECO:0007669"/>
    <property type="project" value="InterPro"/>
</dbReference>
<dbReference type="Pfam" id="PF00109">
    <property type="entry name" value="ketoacyl-synt"/>
    <property type="match status" value="1"/>
</dbReference>
<dbReference type="InterPro" id="IPR016035">
    <property type="entry name" value="Acyl_Trfase/lysoPLipase"/>
</dbReference>
<keyword evidence="7" id="KW-0511">Multifunctional enzyme</keyword>
<dbReference type="InterPro" id="IPR005814">
    <property type="entry name" value="Aminotrans_3"/>
</dbReference>
<dbReference type="InterPro" id="IPR015421">
    <property type="entry name" value="PyrdxlP-dep_Trfase_major"/>
</dbReference>
<name>A0AAV3XJR4_9CYAN</name>
<dbReference type="GO" id="GO:0004315">
    <property type="term" value="F:3-oxoacyl-[acyl-carrier-protein] synthase activity"/>
    <property type="evidence" value="ECO:0007669"/>
    <property type="project" value="InterPro"/>
</dbReference>
<keyword evidence="4" id="KW-0276">Fatty acid metabolism</keyword>
<dbReference type="SUPFAM" id="SSF52151">
    <property type="entry name" value="FabD/lysophospholipase-like"/>
    <property type="match status" value="1"/>
</dbReference>
<dbReference type="PANTHER" id="PTHR43775">
    <property type="entry name" value="FATTY ACID SYNTHASE"/>
    <property type="match status" value="1"/>
</dbReference>
<dbReference type="InterPro" id="IPR015424">
    <property type="entry name" value="PyrdxlP-dep_Trfase"/>
</dbReference>
<dbReference type="SMART" id="SM01294">
    <property type="entry name" value="PKS_PP_betabranch"/>
    <property type="match status" value="1"/>
</dbReference>
<dbReference type="InterPro" id="IPR018201">
    <property type="entry name" value="Ketoacyl_synth_AS"/>
</dbReference>
<sequence length="1609" mass="176718">MTLNNFNSEVRDSDIAIIGMSVNVPGAKNIDEFWQNLKNGVESIQFFSTEEVLASGVKPELAYHPNYVKAKAVVDDIDKFDAEFFGIHPREAEISDPQHRLFLECARSALEISGYDSQSYDGLIGVYASAGISRYYLQNIYGNRELLKFFDDFQLYLANDSEFLATRTAYRLNLKGPAINVQTACSSSLVAVHLACQGLLSGECDIALAGGVTLKVNPEIGYLYQEGMIHSPDGHCRAFDAQAKGTVGSGGVAIVTLKRATEAIADGDYIYALIKGSAINNDGAVKVGYTAPSVEGQVNVIQSAQSVADVAPETITYIEAHGTGTQLGDPIEIAALTQAFRESTDQTQFCAIGSLKTNVGHLNSAAGVAGLIKTALAIKHQQIPPSLHFEHPNPNIDFANSPFYVNTKLSHWESQEAPRRAGVSSFGIGGTNAHIILEEAPTINNPNREQKYPEQLLILSAKTPAALEQATENLAHHLQQHPDLDLGDVAYTLSVGRKAFEHRRIVVAASIEETTNHLLSNSASLVTGKAKKSPPSAIFMFSGQGSQYVNMARGLYEQEKVFRETVDRCAELLFSDLRLDLRSLIYPEAEQEEKAEQQLQQTAIAQPALFTIEYALAQLWQSWGIQPAGFIGHSVGEYVAACLAGVFSLEDGLSLVAARGKMIQQLPPGAMLSIPLAPEKVQPFLNESVAIAAINEPSRCVVSGTIEAIAALENQLKAQGIEIRRLKTSHAFHSPMMEPILDAFNRRVAKVKLSSPQIPLVSNVTGNWMTPTQATEPKYWSQHVRYLVNFARGIECFLNNPDQILLEVGPGRTLSTFVKRHPLFKATQVVLNSVRHPQETESDIRVVLKTLGQLWVNGVAVNWDCVYQEQSCDRIPLPTYPFQRQRYWVEPNKTTQTTQSPNVAIDSDCSPNGKHEMTPQSSKLLISPTFNLMSDLKEIFAEISGLNHQAFDESATFLEMGFDSLTLAQIAQALEKRFKLKLTFRQLIQEFSTLKLLSEYLSANLPPELVKPIQTTPIPSNPVPIKTPPASPANQPDIQSIITQQLQVMSEQLAVLRQWDSGVRPEAQNPQRGNNSATNGFDSTRSSQQETSPNPKPLTVGTRIQKNPKQALNPTQQNFLQDLIERYTTKTTKSKAHTQANRSHFADPRTVSGFNPTLKEMVYPIVTARSAGAKLWDIDGNEYIDLVNGFGSNFLGHSSPLIQSAIAKQLEQGIEIGPMTLLAGEVAQLICQITNFDRATFCNTGSEAVLGAMRIARTVTNRSKIAIFSGGYHGICDEVIVRPTKDYRAIPAACGIMPEALQNMVVVDYNNPESLKILADLADDLAAILIEPVQSRYPDIQPQEFLRQLRQLCDKSGIVLIFDEMITGFRIHPSGAQAAFGVQADIATYGKIVGGGMPIGVIAGKSRFMDALDGGFWQYGDESVPEVGVTFLAGTFVRHPLAMAAAKAILSYFQQNGAELHTQLNQKSHQMVTTLNNYFESIQAAMKMVNFGSLMMLKFTQDISYSELLFYLLRERGIYIQENRPIFLTLAHSDGEIQAVIDAFCDSVNSLQQAGFFGQMVTAIDTKLSEHPENQPPLPGAKLGRDTQGNPGWYFQDKQTGVYQLIKSL</sequence>
<dbReference type="Gene3D" id="3.40.366.10">
    <property type="entry name" value="Malonyl-Coenzyme A Acyl Carrier Protein, domain 2"/>
    <property type="match status" value="1"/>
</dbReference>
<evidence type="ECO:0000256" key="3">
    <source>
        <dbReference type="ARBA" id="ARBA00022679"/>
    </source>
</evidence>
<dbReference type="InterPro" id="IPR014031">
    <property type="entry name" value="Ketoacyl_synth_C"/>
</dbReference>
<keyword evidence="5" id="KW-0663">Pyridoxal phosphate</keyword>
<evidence type="ECO:0000259" key="10">
    <source>
        <dbReference type="PROSITE" id="PS52004"/>
    </source>
</evidence>
<feature type="compositionally biased region" description="Polar residues" evidence="8">
    <location>
        <begin position="1068"/>
        <end position="1093"/>
    </location>
</feature>
<dbReference type="SUPFAM" id="SSF53383">
    <property type="entry name" value="PLP-dependent transferases"/>
    <property type="match status" value="1"/>
</dbReference>
<keyword evidence="6" id="KW-0443">Lipid metabolism</keyword>
<dbReference type="Pfam" id="PF22621">
    <property type="entry name" value="CurL-like_PKS_C"/>
    <property type="match status" value="1"/>
</dbReference>
<gene>
    <name evidence="11" type="ORF">MiSe_60770</name>
</gene>
<dbReference type="PROSITE" id="PS50075">
    <property type="entry name" value="CARRIER"/>
    <property type="match status" value="1"/>
</dbReference>
<dbReference type="Pfam" id="PF02801">
    <property type="entry name" value="Ketoacyl-synt_C"/>
    <property type="match status" value="1"/>
</dbReference>
<feature type="region of interest" description="Disordered" evidence="8">
    <location>
        <begin position="1064"/>
        <end position="1116"/>
    </location>
</feature>
<dbReference type="InterPro" id="IPR016036">
    <property type="entry name" value="Malonyl_transacylase_ACP-bd"/>
</dbReference>
<dbReference type="InterPro" id="IPR050091">
    <property type="entry name" value="PKS_NRPS_Biosynth_Enz"/>
</dbReference>
<dbReference type="EMBL" id="BLAY01000115">
    <property type="protein sequence ID" value="GET41265.1"/>
    <property type="molecule type" value="Genomic_DNA"/>
</dbReference>
<evidence type="ECO:0000256" key="5">
    <source>
        <dbReference type="ARBA" id="ARBA00022898"/>
    </source>
</evidence>
<dbReference type="SMART" id="SM00827">
    <property type="entry name" value="PKS_AT"/>
    <property type="match status" value="1"/>
</dbReference>
<dbReference type="PROSITE" id="PS52004">
    <property type="entry name" value="KS3_2"/>
    <property type="match status" value="1"/>
</dbReference>
<evidence type="ECO:0000256" key="4">
    <source>
        <dbReference type="ARBA" id="ARBA00022832"/>
    </source>
</evidence>
<dbReference type="InterPro" id="IPR009081">
    <property type="entry name" value="PP-bd_ACP"/>
</dbReference>